<evidence type="ECO:0000256" key="1">
    <source>
        <dbReference type="ARBA" id="ARBA00004167"/>
    </source>
</evidence>
<feature type="domain" description="AprE-like beta-barrel" evidence="7">
    <location>
        <begin position="332"/>
        <end position="412"/>
    </location>
</feature>
<keyword evidence="9" id="KW-1185">Reference proteome</keyword>
<keyword evidence="3 6" id="KW-1133">Transmembrane helix</keyword>
<proteinExistence type="predicted"/>
<comment type="caution">
    <text evidence="8">The sequence shown here is derived from an EMBL/GenBank/DDBJ whole genome shotgun (WGS) entry which is preliminary data.</text>
</comment>
<evidence type="ECO:0000256" key="6">
    <source>
        <dbReference type="SAM" id="Phobius"/>
    </source>
</evidence>
<dbReference type="PANTHER" id="PTHR30386:SF26">
    <property type="entry name" value="TRANSPORT PROTEIN COMB"/>
    <property type="match status" value="1"/>
</dbReference>
<keyword evidence="5" id="KW-0175">Coiled coil</keyword>
<keyword evidence="2 6" id="KW-0812">Transmembrane</keyword>
<dbReference type="Pfam" id="PF26002">
    <property type="entry name" value="Beta-barrel_AprE"/>
    <property type="match status" value="1"/>
</dbReference>
<name>A0ABP1EW56_9FLAO</name>
<evidence type="ECO:0000256" key="3">
    <source>
        <dbReference type="ARBA" id="ARBA00022989"/>
    </source>
</evidence>
<evidence type="ECO:0000256" key="5">
    <source>
        <dbReference type="SAM" id="Coils"/>
    </source>
</evidence>
<accession>A0ABP1EW56</accession>
<sequence>MPQDIQDIEIRSEEVQEILTKVPNWMIRYGNTLVFILILMLLFISWFIKYPDVITTQVMVTTSTPPEKLYAKSTGQFEVFLTTEGADVKANDVLAVIENTASYKDVLLLKSIVDTIQNYDKDFSFPIDDLPPLILGDIISSFSQFENDYSEYILNKKLTPFKSESFANKMSVIEVKRRLQIALSQRNLSEKELEIKKSDLERSRKMFEQGVISAKEKEQREVAFLQSKRNNQNNETTISQLRELINNSNRNLEGTSIKKTQNDIRLRKKALQSFFYLKKAIKDWEKLYALTSSMDGKVSFLSFWNKNQNVNTGDLIFTIIPETNENFIGKIKAPVANSGKIKTGQKVQIKLLNYPADEFGKLNGTVKYISPIADQEGNYLVDVALQKELKTTYDKNIEFKQEMTGTADIVTEDLRLIERFFYQLKNVLK</sequence>
<evidence type="ECO:0000259" key="7">
    <source>
        <dbReference type="Pfam" id="PF26002"/>
    </source>
</evidence>
<keyword evidence="4 6" id="KW-0472">Membrane</keyword>
<dbReference type="PANTHER" id="PTHR30386">
    <property type="entry name" value="MEMBRANE FUSION SUBUNIT OF EMRAB-TOLC MULTIDRUG EFFLUX PUMP"/>
    <property type="match status" value="1"/>
</dbReference>
<evidence type="ECO:0000313" key="8">
    <source>
        <dbReference type="EMBL" id="CAL2090229.1"/>
    </source>
</evidence>
<dbReference type="InterPro" id="IPR050739">
    <property type="entry name" value="MFP"/>
</dbReference>
<feature type="coiled-coil region" evidence="5">
    <location>
        <begin position="215"/>
        <end position="251"/>
    </location>
</feature>
<reference evidence="8 9" key="1">
    <citation type="submission" date="2024-05" db="EMBL/GenBank/DDBJ databases">
        <authorList>
            <person name="Duchaud E."/>
        </authorList>
    </citation>
    <scope>NUCLEOTIDE SEQUENCE [LARGE SCALE GENOMIC DNA]</scope>
    <source>
        <strain evidence="8">Ena-SAMPLE-TAB-13-05-2024-13:56:06:370-140302</strain>
    </source>
</reference>
<dbReference type="EMBL" id="CAXIXY010000005">
    <property type="protein sequence ID" value="CAL2090229.1"/>
    <property type="molecule type" value="Genomic_DNA"/>
</dbReference>
<dbReference type="Proteomes" id="UP001497416">
    <property type="component" value="Unassembled WGS sequence"/>
</dbReference>
<feature type="transmembrane region" description="Helical" evidence="6">
    <location>
        <begin position="29"/>
        <end position="48"/>
    </location>
</feature>
<gene>
    <name evidence="8" type="ORF">T190607A01A_30481</name>
</gene>
<protein>
    <submittedName>
        <fullName evidence="8">HlyD family secretion protein</fullName>
    </submittedName>
</protein>
<evidence type="ECO:0000313" key="9">
    <source>
        <dbReference type="Proteomes" id="UP001497416"/>
    </source>
</evidence>
<evidence type="ECO:0000256" key="2">
    <source>
        <dbReference type="ARBA" id="ARBA00022692"/>
    </source>
</evidence>
<dbReference type="Gene3D" id="2.40.30.170">
    <property type="match status" value="1"/>
</dbReference>
<dbReference type="InterPro" id="IPR058982">
    <property type="entry name" value="Beta-barrel_AprE"/>
</dbReference>
<comment type="subcellular location">
    <subcellularLocation>
        <location evidence="1">Membrane</location>
        <topology evidence="1">Single-pass membrane protein</topology>
    </subcellularLocation>
</comment>
<organism evidence="8 9">
    <name type="scientific">Tenacibaculum platacis</name>
    <dbReference type="NCBI Taxonomy" id="3137852"/>
    <lineage>
        <taxon>Bacteria</taxon>
        <taxon>Pseudomonadati</taxon>
        <taxon>Bacteroidota</taxon>
        <taxon>Flavobacteriia</taxon>
        <taxon>Flavobacteriales</taxon>
        <taxon>Flavobacteriaceae</taxon>
        <taxon>Tenacibaculum</taxon>
    </lineage>
</organism>
<dbReference type="RefSeq" id="WP_348712897.1">
    <property type="nucleotide sequence ID" value="NZ_CAXIXY010000005.1"/>
</dbReference>
<evidence type="ECO:0000256" key="4">
    <source>
        <dbReference type="ARBA" id="ARBA00023136"/>
    </source>
</evidence>